<name>A0A4Y5FG34_9CAUD</name>
<dbReference type="Proteomes" id="UP000308874">
    <property type="component" value="Segment"/>
</dbReference>
<organism evidence="1 2">
    <name type="scientific">Lactobacillus phage 521B</name>
    <dbReference type="NCBI Taxonomy" id="2510942"/>
    <lineage>
        <taxon>Viruses</taxon>
        <taxon>Duplodnaviria</taxon>
        <taxon>Heunggongvirae</taxon>
        <taxon>Uroviricota</taxon>
        <taxon>Caudoviricetes</taxon>
        <taxon>Herelleviridae</taxon>
        <taxon>Tybeckvirus</taxon>
        <taxon>Tybeckvirus tv521B</taxon>
    </lineage>
</organism>
<sequence length="87" mass="10025">MELEKAIIYLQGEAFEITSLLYSKVVNSNVEATYPVVVRDAKSVLEDLNIIPRLDNINSYNELYSEVERGLLNHSNDRIKGIELDYY</sequence>
<accession>A0A4Y5FG34</accession>
<gene>
    <name evidence="1" type="ORF">B521_0038</name>
</gene>
<dbReference type="EMBL" id="MK504443">
    <property type="protein sequence ID" value="QBJ03388.1"/>
    <property type="molecule type" value="Genomic_DNA"/>
</dbReference>
<evidence type="ECO:0000313" key="1">
    <source>
        <dbReference type="EMBL" id="QBJ03388.1"/>
    </source>
</evidence>
<keyword evidence="2" id="KW-1185">Reference proteome</keyword>
<evidence type="ECO:0000313" key="2">
    <source>
        <dbReference type="Proteomes" id="UP000308874"/>
    </source>
</evidence>
<protein>
    <submittedName>
        <fullName evidence="1">Uncharacterized protein</fullName>
    </submittedName>
</protein>
<reference evidence="1 2" key="1">
    <citation type="submission" date="2019-02" db="EMBL/GenBank/DDBJ databases">
        <title>Isolation of virulent Lactobacillus brevis phages.</title>
        <authorList>
            <person name="Feyereisen M."/>
            <person name="Mahony J."/>
            <person name="O'Sullivan T."/>
            <person name="van Sinderen D."/>
        </authorList>
    </citation>
    <scope>NUCLEOTIDE SEQUENCE [LARGE SCALE GENOMIC DNA]</scope>
</reference>
<proteinExistence type="predicted"/>